<dbReference type="Pfam" id="PF03254">
    <property type="entry name" value="XG_FTase"/>
    <property type="match status" value="1"/>
</dbReference>
<keyword evidence="2 7" id="KW-0328">Glycosyltransferase</keyword>
<evidence type="ECO:0000256" key="7">
    <source>
        <dbReference type="RuleBase" id="RU367004"/>
    </source>
</evidence>
<dbReference type="GO" id="GO:0042546">
    <property type="term" value="P:cell wall biogenesis"/>
    <property type="evidence" value="ECO:0007669"/>
    <property type="project" value="InterPro"/>
</dbReference>
<dbReference type="Gene3D" id="3.40.50.11350">
    <property type="match status" value="1"/>
</dbReference>
<evidence type="ECO:0000256" key="1">
    <source>
        <dbReference type="ARBA" id="ARBA00010481"/>
    </source>
</evidence>
<reference evidence="8 9" key="1">
    <citation type="journal article" date="2020" name="Nat. Commun.">
        <title>Genome of Tripterygium wilfordii and identification of cytochrome P450 involved in triptolide biosynthesis.</title>
        <authorList>
            <person name="Tu L."/>
            <person name="Su P."/>
            <person name="Zhang Z."/>
            <person name="Gao L."/>
            <person name="Wang J."/>
            <person name="Hu T."/>
            <person name="Zhou J."/>
            <person name="Zhang Y."/>
            <person name="Zhao Y."/>
            <person name="Liu Y."/>
            <person name="Song Y."/>
            <person name="Tong Y."/>
            <person name="Lu Y."/>
            <person name="Yang J."/>
            <person name="Xu C."/>
            <person name="Jia M."/>
            <person name="Peters R.J."/>
            <person name="Huang L."/>
            <person name="Gao W."/>
        </authorList>
    </citation>
    <scope>NUCLEOTIDE SEQUENCE [LARGE SCALE GENOMIC DNA]</scope>
    <source>
        <strain evidence="9">cv. XIE 37</strain>
        <tissue evidence="8">Leaf</tissue>
    </source>
</reference>
<dbReference type="GO" id="GO:0008107">
    <property type="term" value="F:galactoside 2-alpha-L-fucosyltransferase activity"/>
    <property type="evidence" value="ECO:0007669"/>
    <property type="project" value="InterPro"/>
</dbReference>
<evidence type="ECO:0000256" key="3">
    <source>
        <dbReference type="ARBA" id="ARBA00022679"/>
    </source>
</evidence>
<dbReference type="AlphaFoldDB" id="A0A7J7D8T9"/>
<name>A0A7J7D8T9_TRIWF</name>
<dbReference type="OrthoDB" id="428346at2759"/>
<keyword evidence="3 7" id="KW-0808">Transferase</keyword>
<dbReference type="PANTHER" id="PTHR31889:SF2">
    <property type="entry name" value="FUCOSYLTRANSFERASE 3"/>
    <property type="match status" value="1"/>
</dbReference>
<comment type="function">
    <text evidence="7">May be involved in cell wall biosynthesis.</text>
</comment>
<organism evidence="8 9">
    <name type="scientific">Tripterygium wilfordii</name>
    <name type="common">Thunder God vine</name>
    <dbReference type="NCBI Taxonomy" id="458696"/>
    <lineage>
        <taxon>Eukaryota</taxon>
        <taxon>Viridiplantae</taxon>
        <taxon>Streptophyta</taxon>
        <taxon>Embryophyta</taxon>
        <taxon>Tracheophyta</taxon>
        <taxon>Spermatophyta</taxon>
        <taxon>Magnoliopsida</taxon>
        <taxon>eudicotyledons</taxon>
        <taxon>Gunneridae</taxon>
        <taxon>Pentapetalae</taxon>
        <taxon>rosids</taxon>
        <taxon>fabids</taxon>
        <taxon>Celastrales</taxon>
        <taxon>Celastraceae</taxon>
        <taxon>Tripterygium</taxon>
    </lineage>
</organism>
<keyword evidence="9" id="KW-1185">Reference proteome</keyword>
<keyword evidence="5" id="KW-0325">Glycoprotein</keyword>
<evidence type="ECO:0000256" key="6">
    <source>
        <dbReference type="ARBA" id="ARBA00023316"/>
    </source>
</evidence>
<dbReference type="InParanoid" id="A0A7J7D8T9"/>
<keyword evidence="4 7" id="KW-0333">Golgi apparatus</keyword>
<dbReference type="FunFam" id="3.40.50.11340:FF:000005">
    <property type="entry name" value="Galactoside 2-alpha-L-fucosyltransferase"/>
    <property type="match status" value="1"/>
</dbReference>
<dbReference type="EC" id="2.4.1.-" evidence="7"/>
<dbReference type="GO" id="GO:0032580">
    <property type="term" value="C:Golgi cisterna membrane"/>
    <property type="evidence" value="ECO:0007669"/>
    <property type="project" value="UniProtKB-SubCell"/>
</dbReference>
<dbReference type="GO" id="GO:0009969">
    <property type="term" value="P:xyloglucan biosynthetic process"/>
    <property type="evidence" value="ECO:0007669"/>
    <property type="project" value="TreeGrafter"/>
</dbReference>
<dbReference type="PANTHER" id="PTHR31889">
    <property type="entry name" value="FUCOSYLTRANSFERASE 2-RELATED"/>
    <property type="match status" value="1"/>
</dbReference>
<comment type="subcellular location">
    <subcellularLocation>
        <location evidence="7">Golgi apparatus</location>
        <location evidence="7">Golgi stack membrane</location>
        <topology evidence="7">Single-pass type II membrane protein</topology>
    </subcellularLocation>
</comment>
<dbReference type="Proteomes" id="UP000593562">
    <property type="component" value="Unassembled WGS sequence"/>
</dbReference>
<dbReference type="GO" id="GO:0071555">
    <property type="term" value="P:cell wall organization"/>
    <property type="evidence" value="ECO:0007669"/>
    <property type="project" value="UniProtKB-UniRule"/>
</dbReference>
<evidence type="ECO:0000256" key="4">
    <source>
        <dbReference type="ARBA" id="ARBA00023034"/>
    </source>
</evidence>
<evidence type="ECO:0000313" key="8">
    <source>
        <dbReference type="EMBL" id="KAF5742476.1"/>
    </source>
</evidence>
<dbReference type="InterPro" id="IPR004938">
    <property type="entry name" value="XG_FTase"/>
</dbReference>
<evidence type="ECO:0000256" key="2">
    <source>
        <dbReference type="ARBA" id="ARBA00022676"/>
    </source>
</evidence>
<protein>
    <recommendedName>
        <fullName evidence="7">Fucosyltransferase</fullName>
        <ecNumber evidence="7">2.4.1.-</ecNumber>
    </recommendedName>
</protein>
<sequence length="542" mass="61839">MKSHSFRKTKSKIFLIALLILVTFSAMIYRNPAFNPIEGFVKSSCIGRAPQSVKPLAAEKDSSEATTIPNDKLFGGLLAPGFDKESCVSRYQSGLYRKASPHKPSSYLISKLRNYENLHKRCGPYTESYNKSLVELQAGYKKSSSTSTECKYLVWLPHSGLGNRILSMASAFLYALLTNRVLLVEHELDMADIFCDPFPNTSWLLPIDFPLKNDFNGFNMRYPEKFGNIVRRNDVNVSPESPVPAFIYVHLEHDYNYHDMLFFCDQNQAFLDRVPWLITLSDNYFIPALFMMPSFEQELNKLFPDKEKVFHFLGRYLFHPSNQVWGKITRFYNAFLAKADEKIGIQVRVFDAKTSPFQSIKDQILGCALREKLLPDTDKQNATPSKLENQTSKAVLITSLYPEYYESLRNMYLEESTVTGEVISVYQPSHEVKQVFGNNVHNMKAWAEMYLLSLSDVLITSSWSTFGYVAQGLGALKPWILYKPEDPKTPDLPCFKGVSIEPCFHSPPVYECKAKIKVDTGALVPHVKHCEDRIQGIKLFNS</sequence>
<comment type="caution">
    <text evidence="8">The sequence shown here is derived from an EMBL/GenBank/DDBJ whole genome shotgun (WGS) entry which is preliminary data.</text>
</comment>
<comment type="similarity">
    <text evidence="1 7">Belongs to the glycosyltransferase 37 family.</text>
</comment>
<accession>A0A7J7D8T9</accession>
<gene>
    <name evidence="8" type="ORF">HS088_TW09G00525</name>
</gene>
<dbReference type="Gene3D" id="3.40.50.11340">
    <property type="match status" value="1"/>
</dbReference>
<evidence type="ECO:0000313" key="9">
    <source>
        <dbReference type="Proteomes" id="UP000593562"/>
    </source>
</evidence>
<proteinExistence type="inferred from homology"/>
<evidence type="ECO:0000256" key="5">
    <source>
        <dbReference type="ARBA" id="ARBA00023180"/>
    </source>
</evidence>
<dbReference type="EMBL" id="JAAARO010000009">
    <property type="protein sequence ID" value="KAF5742476.1"/>
    <property type="molecule type" value="Genomic_DNA"/>
</dbReference>
<keyword evidence="6 7" id="KW-0961">Cell wall biogenesis/degradation</keyword>